<sequence>MKKILKIMAMLLIIAAVVFAAGCAEESETGEDETPAGSEQAPHAAPETADTEGENAAENNTAENNTAENSTTEVNETMETGLIVTEADNGTSISIKNGENFTLKLGENPSTGYAWELNVSEGLSVLSDNYTQDEVSENMTGVPGNHSWIIEAVDQGSQQVNGVYKQAWENATGTEDNFTLTVEVE</sequence>
<evidence type="ECO:0000313" key="5">
    <source>
        <dbReference type="EMBL" id="AKB77717.1"/>
    </source>
</evidence>
<keyword evidence="1" id="KW-0646">Protease inhibitor</keyword>
<dbReference type="Gene3D" id="2.60.40.2020">
    <property type="match status" value="1"/>
</dbReference>
<dbReference type="EMBL" id="CP009516">
    <property type="protein sequence ID" value="AKB77717.1"/>
    <property type="molecule type" value="Genomic_DNA"/>
</dbReference>
<protein>
    <recommendedName>
        <fullName evidence="4">Proteinase inhibitor I42 chagasin domain-containing protein</fullName>
    </recommendedName>
</protein>
<keyword evidence="2" id="KW-0789">Thiol protease inhibitor</keyword>
<evidence type="ECO:0000259" key="4">
    <source>
        <dbReference type="Pfam" id="PF09394"/>
    </source>
</evidence>
<dbReference type="HOGENOM" id="CLU_102057_0_0_2"/>
<dbReference type="GeneID" id="24830405"/>
<evidence type="ECO:0000256" key="1">
    <source>
        <dbReference type="ARBA" id="ARBA00022690"/>
    </source>
</evidence>
<dbReference type="KEGG" id="mhor:MSHOH_1234"/>
<dbReference type="RefSeq" id="WP_048138271.1">
    <property type="nucleotide sequence ID" value="NZ_BBCW01000011.1"/>
</dbReference>
<dbReference type="PANTHER" id="PTHR36530:SF1">
    <property type="entry name" value="AMOEBIASIN-1"/>
    <property type="match status" value="1"/>
</dbReference>
<evidence type="ECO:0000256" key="2">
    <source>
        <dbReference type="ARBA" id="ARBA00022704"/>
    </source>
</evidence>
<accession>A0A0E3SCN5</accession>
<feature type="domain" description="Proteinase inhibitor I42 chagasin" evidence="4">
    <location>
        <begin position="95"/>
        <end position="182"/>
    </location>
</feature>
<gene>
    <name evidence="5" type="ORF">MSHOH_1234</name>
</gene>
<proteinExistence type="predicted"/>
<keyword evidence="6" id="KW-1185">Reference proteome</keyword>
<feature type="compositionally biased region" description="Low complexity" evidence="3">
    <location>
        <begin position="56"/>
        <end position="75"/>
    </location>
</feature>
<organism evidence="5 6">
    <name type="scientific">Methanosarcina horonobensis HB-1 = JCM 15518</name>
    <dbReference type="NCBI Taxonomy" id="1434110"/>
    <lineage>
        <taxon>Archaea</taxon>
        <taxon>Methanobacteriati</taxon>
        <taxon>Methanobacteriota</taxon>
        <taxon>Stenosarchaea group</taxon>
        <taxon>Methanomicrobia</taxon>
        <taxon>Methanosarcinales</taxon>
        <taxon>Methanosarcinaceae</taxon>
        <taxon>Methanosarcina</taxon>
    </lineage>
</organism>
<dbReference type="SUPFAM" id="SSF141066">
    <property type="entry name" value="ICP-like"/>
    <property type="match status" value="1"/>
</dbReference>
<evidence type="ECO:0000313" key="6">
    <source>
        <dbReference type="Proteomes" id="UP000033101"/>
    </source>
</evidence>
<dbReference type="PATRIC" id="fig|1434110.4.peg.1530"/>
<dbReference type="OrthoDB" id="28968at2157"/>
<name>A0A0E3SCN5_9EURY</name>
<feature type="region of interest" description="Disordered" evidence="3">
    <location>
        <begin position="27"/>
        <end position="75"/>
    </location>
</feature>
<dbReference type="Proteomes" id="UP000033101">
    <property type="component" value="Chromosome"/>
</dbReference>
<evidence type="ECO:0000256" key="3">
    <source>
        <dbReference type="SAM" id="MobiDB-lite"/>
    </source>
</evidence>
<reference evidence="5 6" key="1">
    <citation type="submission" date="2014-07" db="EMBL/GenBank/DDBJ databases">
        <title>Methanogenic archaea and the global carbon cycle.</title>
        <authorList>
            <person name="Henriksen J.R."/>
            <person name="Luke J."/>
            <person name="Reinhart S."/>
            <person name="Benedict M.N."/>
            <person name="Youngblut N.D."/>
            <person name="Metcalf M.E."/>
            <person name="Whitaker R.J."/>
            <person name="Metcalf W.W."/>
        </authorList>
    </citation>
    <scope>NUCLEOTIDE SEQUENCE [LARGE SCALE GENOMIC DNA]</scope>
    <source>
        <strain evidence="5 6">HB-1</strain>
    </source>
</reference>
<dbReference type="GO" id="GO:0004869">
    <property type="term" value="F:cysteine-type endopeptidase inhibitor activity"/>
    <property type="evidence" value="ECO:0007669"/>
    <property type="project" value="UniProtKB-KW"/>
</dbReference>
<dbReference type="PANTHER" id="PTHR36530">
    <property type="entry name" value="INHIBITOR OF CYSTEINE PEPTIDASE"/>
    <property type="match status" value="1"/>
</dbReference>
<dbReference type="AlphaFoldDB" id="A0A0E3SCN5"/>
<dbReference type="PROSITE" id="PS51257">
    <property type="entry name" value="PROKAR_LIPOPROTEIN"/>
    <property type="match status" value="1"/>
</dbReference>
<dbReference type="InterPro" id="IPR036331">
    <property type="entry name" value="Chagasin-like_sf"/>
</dbReference>
<dbReference type="InterPro" id="IPR018990">
    <property type="entry name" value="Prot_inh_I42_chagasin"/>
</dbReference>
<dbReference type="Pfam" id="PF09394">
    <property type="entry name" value="Inhibitor_I42"/>
    <property type="match status" value="1"/>
</dbReference>
<dbReference type="InterPro" id="IPR052781">
    <property type="entry name" value="Cys_protease_inhibitor_I42"/>
</dbReference>
<dbReference type="STRING" id="1434110.MSHOH_1234"/>